<protein>
    <submittedName>
        <fullName evidence="2">Uncharacterized protein</fullName>
    </submittedName>
</protein>
<sequence>MTTKPRAGDADDSKTAESQPNGKRRPGAPLGNQNRTVGGTRRAKKRTRPVN</sequence>
<feature type="compositionally biased region" description="Basic residues" evidence="1">
    <location>
        <begin position="41"/>
        <end position="51"/>
    </location>
</feature>
<gene>
    <name evidence="2" type="ORF">S01H1_40121</name>
</gene>
<evidence type="ECO:0000256" key="1">
    <source>
        <dbReference type="SAM" id="MobiDB-lite"/>
    </source>
</evidence>
<dbReference type="EMBL" id="BARS01025379">
    <property type="protein sequence ID" value="GAG03474.1"/>
    <property type="molecule type" value="Genomic_DNA"/>
</dbReference>
<accession>X0UCI5</accession>
<feature type="region of interest" description="Disordered" evidence="1">
    <location>
        <begin position="1"/>
        <end position="51"/>
    </location>
</feature>
<dbReference type="AlphaFoldDB" id="X0UCI5"/>
<name>X0UCI5_9ZZZZ</name>
<proteinExistence type="predicted"/>
<reference evidence="2" key="1">
    <citation type="journal article" date="2014" name="Front. Microbiol.">
        <title>High frequency of phylogenetically diverse reductive dehalogenase-homologous genes in deep subseafloor sedimentary metagenomes.</title>
        <authorList>
            <person name="Kawai M."/>
            <person name="Futagami T."/>
            <person name="Toyoda A."/>
            <person name="Takaki Y."/>
            <person name="Nishi S."/>
            <person name="Hori S."/>
            <person name="Arai W."/>
            <person name="Tsubouchi T."/>
            <person name="Morono Y."/>
            <person name="Uchiyama I."/>
            <person name="Ito T."/>
            <person name="Fujiyama A."/>
            <person name="Inagaki F."/>
            <person name="Takami H."/>
        </authorList>
    </citation>
    <scope>NUCLEOTIDE SEQUENCE</scope>
    <source>
        <strain evidence="2">Expedition CK06-06</strain>
    </source>
</reference>
<comment type="caution">
    <text evidence="2">The sequence shown here is derived from an EMBL/GenBank/DDBJ whole genome shotgun (WGS) entry which is preliminary data.</text>
</comment>
<feature type="non-terminal residue" evidence="2">
    <location>
        <position position="51"/>
    </location>
</feature>
<evidence type="ECO:0000313" key="2">
    <source>
        <dbReference type="EMBL" id="GAG03474.1"/>
    </source>
</evidence>
<feature type="compositionally biased region" description="Basic and acidic residues" evidence="1">
    <location>
        <begin position="1"/>
        <end position="15"/>
    </location>
</feature>
<organism evidence="2">
    <name type="scientific">marine sediment metagenome</name>
    <dbReference type="NCBI Taxonomy" id="412755"/>
    <lineage>
        <taxon>unclassified sequences</taxon>
        <taxon>metagenomes</taxon>
        <taxon>ecological metagenomes</taxon>
    </lineage>
</organism>